<dbReference type="PANTHER" id="PTHR11893">
    <property type="entry name" value="INNEXIN"/>
    <property type="match status" value="1"/>
</dbReference>
<feature type="transmembrane region" description="Helical" evidence="12">
    <location>
        <begin position="555"/>
        <end position="574"/>
    </location>
</feature>
<keyword evidence="9 12" id="KW-0406">Ion transport</keyword>
<evidence type="ECO:0000256" key="13">
    <source>
        <dbReference type="SAM" id="MobiDB-lite"/>
    </source>
</evidence>
<keyword evidence="7" id="KW-0965">Cell junction</keyword>
<dbReference type="InterPro" id="IPR000990">
    <property type="entry name" value="Innexin"/>
</dbReference>
<comment type="caution">
    <text evidence="12">Lacks conserved residue(s) required for the propagation of feature annotation.</text>
</comment>
<dbReference type="AlphaFoldDB" id="A0A085MHB5"/>
<keyword evidence="10 12" id="KW-0472">Membrane</keyword>
<evidence type="ECO:0000313" key="15">
    <source>
        <dbReference type="Proteomes" id="UP000030764"/>
    </source>
</evidence>
<comment type="function">
    <text evidence="12">Structural component of the gap junctions.</text>
</comment>
<feature type="transmembrane region" description="Helical" evidence="12">
    <location>
        <begin position="643"/>
        <end position="663"/>
    </location>
</feature>
<feature type="compositionally biased region" description="Basic and acidic residues" evidence="13">
    <location>
        <begin position="760"/>
        <end position="771"/>
    </location>
</feature>
<reference evidence="14 15" key="1">
    <citation type="journal article" date="2014" name="Nat. Genet.">
        <title>Genome and transcriptome of the porcine whipworm Trichuris suis.</title>
        <authorList>
            <person name="Jex A.R."/>
            <person name="Nejsum P."/>
            <person name="Schwarz E.M."/>
            <person name="Hu L."/>
            <person name="Young N.D."/>
            <person name="Hall R.S."/>
            <person name="Korhonen P.K."/>
            <person name="Liao S."/>
            <person name="Thamsborg S."/>
            <person name="Xia J."/>
            <person name="Xu P."/>
            <person name="Wang S."/>
            <person name="Scheerlinck J.P."/>
            <person name="Hofmann A."/>
            <person name="Sternberg P.W."/>
            <person name="Wang J."/>
            <person name="Gasser R.B."/>
        </authorList>
    </citation>
    <scope>NUCLEOTIDE SEQUENCE [LARGE SCALE GENOMIC DNA]</scope>
    <source>
        <strain evidence="14">DCEP-RM93M</strain>
    </source>
</reference>
<dbReference type="GO" id="GO:0005886">
    <property type="term" value="C:plasma membrane"/>
    <property type="evidence" value="ECO:0007669"/>
    <property type="project" value="UniProtKB-SubCell"/>
</dbReference>
<evidence type="ECO:0000256" key="9">
    <source>
        <dbReference type="ARBA" id="ARBA00023065"/>
    </source>
</evidence>
<feature type="transmembrane region" description="Helical" evidence="12">
    <location>
        <begin position="293"/>
        <end position="317"/>
    </location>
</feature>
<evidence type="ECO:0000256" key="10">
    <source>
        <dbReference type="ARBA" id="ARBA00023136"/>
    </source>
</evidence>
<feature type="transmembrane region" description="Helical" evidence="12">
    <location>
        <begin position="205"/>
        <end position="228"/>
    </location>
</feature>
<comment type="similarity">
    <text evidence="12">Belongs to the pannexin family.</text>
</comment>
<evidence type="ECO:0000256" key="3">
    <source>
        <dbReference type="ARBA" id="ARBA00022448"/>
    </source>
</evidence>
<evidence type="ECO:0000256" key="8">
    <source>
        <dbReference type="ARBA" id="ARBA00022989"/>
    </source>
</evidence>
<dbReference type="PANTHER" id="PTHR11893:SF46">
    <property type="entry name" value="INNEXIN-12"/>
    <property type="match status" value="1"/>
</dbReference>
<feature type="region of interest" description="Disordered" evidence="13">
    <location>
        <begin position="394"/>
        <end position="430"/>
    </location>
</feature>
<evidence type="ECO:0000256" key="5">
    <source>
        <dbReference type="ARBA" id="ARBA00022692"/>
    </source>
</evidence>
<dbReference type="PROSITE" id="PS51013">
    <property type="entry name" value="PANNEXIN"/>
    <property type="match status" value="2"/>
</dbReference>
<feature type="transmembrane region" description="Helical" evidence="12">
    <location>
        <begin position="25"/>
        <end position="45"/>
    </location>
</feature>
<organism evidence="14 15">
    <name type="scientific">Trichuris suis</name>
    <name type="common">pig whipworm</name>
    <dbReference type="NCBI Taxonomy" id="68888"/>
    <lineage>
        <taxon>Eukaryota</taxon>
        <taxon>Metazoa</taxon>
        <taxon>Ecdysozoa</taxon>
        <taxon>Nematoda</taxon>
        <taxon>Enoplea</taxon>
        <taxon>Dorylaimia</taxon>
        <taxon>Trichinellida</taxon>
        <taxon>Trichuridae</taxon>
        <taxon>Trichuris</taxon>
    </lineage>
</organism>
<evidence type="ECO:0000256" key="1">
    <source>
        <dbReference type="ARBA" id="ARBA00004610"/>
    </source>
</evidence>
<feature type="transmembrane region" description="Helical" evidence="12">
    <location>
        <begin position="115"/>
        <end position="137"/>
    </location>
</feature>
<dbReference type="GO" id="GO:0005243">
    <property type="term" value="F:gap junction channel activity"/>
    <property type="evidence" value="ECO:0007669"/>
    <property type="project" value="TreeGrafter"/>
</dbReference>
<evidence type="ECO:0000256" key="2">
    <source>
        <dbReference type="ARBA" id="ARBA00004651"/>
    </source>
</evidence>
<comment type="subcellular location">
    <subcellularLocation>
        <location evidence="1">Cell junction</location>
        <location evidence="1">Gap junction</location>
    </subcellularLocation>
    <subcellularLocation>
        <location evidence="2 12">Cell membrane</location>
        <topology evidence="2 12">Multi-pass membrane protein</topology>
    </subcellularLocation>
</comment>
<sequence>MDKVTQFLSAVKPYRDGDFVDRLNSFYTVISLVACTVIVSGWSFVGSPIQCWFPAYFKGWWIQYSLDYCYVQNTYFLPFYNKTLIKNYWDLISSPIDIPMQTEERDARLIGYYQWVPFILALVAICFFIPTAIWRALNKHSAAILRVPGISVKTICDMTSIVHHVEPTSRRKNVDKMVRLLDHSVVLSENLYGNIFMTGHYISGLYLITKGLFLINAIVQFLLLQVFLGAKDNLWGLRVTQSLVEGSQWEETGHFPRVTVCDFEVRELGNLHRHSVQCVLMINMFNEKIFLFLWWWFLILIIVNALSLLSWLIVLMVDVYNVKLIRDYLNTLDYPALKRKEFEFNLKNFMKKCLRADGVFLLRLISCNSGDAVSREMVDCMWRRYQSRYLKKSRDDDHNSLSPGSPYDTTDGDSTFPIEPTFTQQRNEQNPTTELNPLVCFSLKLLTHSLLRHLLHLITDRKNRHKSCKNHLLWKATVTVKSIHYSCRERISVQTIASMAMDTGNMDPSTRGRNVHTVATHIRQSLELQRELRTTGKLCGFLVYGKHYGAYVTSLYLFIKFLYILNVFLQFLILNKFLGPQYTFWGFEILRDLAYGREWQESGHFPRVTMCDFDVRVLGNLHRWTVQCVLMINMFNEKIYLFLWWWFLVVSIVTVLNFFYWIAVTISQRSQFHFISRYLRVSDNISDSLPEQRLINRFLRHVLRPDGVFLLRIIATNAGDIITTDLVHELWQQYREKQRYPTPPILPTKRDYEFDSADQDPYRNEKVPLTD</sequence>
<evidence type="ECO:0000256" key="6">
    <source>
        <dbReference type="ARBA" id="ARBA00022868"/>
    </source>
</evidence>
<keyword evidence="6" id="KW-0303">Gap junction</keyword>
<feature type="region of interest" description="Disordered" evidence="13">
    <location>
        <begin position="742"/>
        <end position="771"/>
    </location>
</feature>
<dbReference type="PROSITE" id="PS51257">
    <property type="entry name" value="PROKAR_LIPOPROTEIN"/>
    <property type="match status" value="1"/>
</dbReference>
<keyword evidence="4" id="KW-1003">Cell membrane</keyword>
<accession>A0A085MHB5</accession>
<proteinExistence type="inferred from homology"/>
<dbReference type="EMBL" id="KL363192">
    <property type="protein sequence ID" value="KFD56611.1"/>
    <property type="molecule type" value="Genomic_DNA"/>
</dbReference>
<keyword evidence="15" id="KW-1185">Reference proteome</keyword>
<evidence type="ECO:0000313" key="14">
    <source>
        <dbReference type="EMBL" id="KFD56611.1"/>
    </source>
</evidence>
<keyword evidence="8 12" id="KW-1133">Transmembrane helix</keyword>
<evidence type="ECO:0000256" key="7">
    <source>
        <dbReference type="ARBA" id="ARBA00022949"/>
    </source>
</evidence>
<name>A0A085MHB5_9BILA</name>
<gene>
    <name evidence="12" type="primary">inx</name>
    <name evidence="14" type="ORF">M513_02287</name>
</gene>
<feature type="compositionally biased region" description="Polar residues" evidence="13">
    <location>
        <begin position="421"/>
        <end position="430"/>
    </location>
</feature>
<keyword evidence="3 12" id="KW-0813">Transport</keyword>
<keyword evidence="11 12" id="KW-0407">Ion channel</keyword>
<dbReference type="GO" id="GO:0034220">
    <property type="term" value="P:monoatomic ion transmembrane transport"/>
    <property type="evidence" value="ECO:0007669"/>
    <property type="project" value="UniProtKB-KW"/>
</dbReference>
<dbReference type="Proteomes" id="UP000030764">
    <property type="component" value="Unassembled WGS sequence"/>
</dbReference>
<dbReference type="PRINTS" id="PR01262">
    <property type="entry name" value="INNEXIN"/>
</dbReference>
<dbReference type="Pfam" id="PF00876">
    <property type="entry name" value="Innexin"/>
    <property type="match status" value="2"/>
</dbReference>
<keyword evidence="5 12" id="KW-0812">Transmembrane</keyword>
<dbReference type="GO" id="GO:0005921">
    <property type="term" value="C:gap junction"/>
    <property type="evidence" value="ECO:0007669"/>
    <property type="project" value="UniProtKB-SubCell"/>
</dbReference>
<evidence type="ECO:0000256" key="11">
    <source>
        <dbReference type="ARBA" id="ARBA00023303"/>
    </source>
</evidence>
<evidence type="ECO:0000256" key="4">
    <source>
        <dbReference type="ARBA" id="ARBA00022475"/>
    </source>
</evidence>
<protein>
    <recommendedName>
        <fullName evidence="12">Innexin</fullName>
    </recommendedName>
</protein>
<evidence type="ECO:0000256" key="12">
    <source>
        <dbReference type="RuleBase" id="RU010713"/>
    </source>
</evidence>